<evidence type="ECO:0000256" key="1">
    <source>
        <dbReference type="SAM" id="SignalP"/>
    </source>
</evidence>
<proteinExistence type="predicted"/>
<dbReference type="EMBL" id="KE345665">
    <property type="protein sequence ID" value="EXC11022.1"/>
    <property type="molecule type" value="Genomic_DNA"/>
</dbReference>
<dbReference type="Proteomes" id="UP000030645">
    <property type="component" value="Unassembled WGS sequence"/>
</dbReference>
<feature type="chain" id="PRO_5004929900" evidence="1">
    <location>
        <begin position="18"/>
        <end position="76"/>
    </location>
</feature>
<keyword evidence="1" id="KW-0732">Signal</keyword>
<accession>W9RUU3</accession>
<name>W9RUU3_9ROSA</name>
<organism evidence="2 3">
    <name type="scientific">Morus notabilis</name>
    <dbReference type="NCBI Taxonomy" id="981085"/>
    <lineage>
        <taxon>Eukaryota</taxon>
        <taxon>Viridiplantae</taxon>
        <taxon>Streptophyta</taxon>
        <taxon>Embryophyta</taxon>
        <taxon>Tracheophyta</taxon>
        <taxon>Spermatophyta</taxon>
        <taxon>Magnoliopsida</taxon>
        <taxon>eudicotyledons</taxon>
        <taxon>Gunneridae</taxon>
        <taxon>Pentapetalae</taxon>
        <taxon>rosids</taxon>
        <taxon>fabids</taxon>
        <taxon>Rosales</taxon>
        <taxon>Moraceae</taxon>
        <taxon>Moreae</taxon>
        <taxon>Morus</taxon>
    </lineage>
</organism>
<gene>
    <name evidence="2" type="ORF">L484_015242</name>
</gene>
<feature type="signal peptide" evidence="1">
    <location>
        <begin position="1"/>
        <end position="17"/>
    </location>
</feature>
<evidence type="ECO:0000313" key="2">
    <source>
        <dbReference type="EMBL" id="EXC11022.1"/>
    </source>
</evidence>
<sequence>MLFLQLVLLGISREVWESHESDGFDGWGNGRLAMMAATGSNGGKALCDGISRMRYLRSGGGTVAGRRCGGWGGAST</sequence>
<evidence type="ECO:0000313" key="3">
    <source>
        <dbReference type="Proteomes" id="UP000030645"/>
    </source>
</evidence>
<keyword evidence="3" id="KW-1185">Reference proteome</keyword>
<dbReference type="AlphaFoldDB" id="W9RUU3"/>
<reference evidence="3" key="1">
    <citation type="submission" date="2013-01" db="EMBL/GenBank/DDBJ databases">
        <title>Draft Genome Sequence of a Mulberry Tree, Morus notabilis C.K. Schneid.</title>
        <authorList>
            <person name="He N."/>
            <person name="Zhao S."/>
        </authorList>
    </citation>
    <scope>NUCLEOTIDE SEQUENCE</scope>
</reference>
<protein>
    <submittedName>
        <fullName evidence="2">Uncharacterized protein</fullName>
    </submittedName>
</protein>